<name>A0A9Q0L676_ANAIG</name>
<accession>A0A9Q0L676</accession>
<proteinExistence type="inferred from homology"/>
<evidence type="ECO:0000256" key="4">
    <source>
        <dbReference type="ARBA" id="ARBA00023125"/>
    </source>
</evidence>
<dbReference type="GO" id="GO:0060261">
    <property type="term" value="P:positive regulation of transcription initiation by RNA polymerase II"/>
    <property type="evidence" value="ECO:0007669"/>
    <property type="project" value="InterPro"/>
</dbReference>
<dbReference type="GO" id="GO:0003713">
    <property type="term" value="F:transcription coactivator activity"/>
    <property type="evidence" value="ECO:0007669"/>
    <property type="project" value="InterPro"/>
</dbReference>
<evidence type="ECO:0000256" key="1">
    <source>
        <dbReference type="ARBA" id="ARBA00004123"/>
    </source>
</evidence>
<gene>
    <name evidence="8" type="ORF">M0811_03110</name>
</gene>
<protein>
    <submittedName>
        <fullName evidence="8">Activated RNA polymerase ii transcriptional coactivator p15</fullName>
    </submittedName>
</protein>
<dbReference type="Gene3D" id="2.30.31.10">
    <property type="entry name" value="Transcriptional Coactivator Pc4, Chain A"/>
    <property type="match status" value="1"/>
</dbReference>
<comment type="caution">
    <text evidence="8">The sequence shown here is derived from an EMBL/GenBank/DDBJ whole genome shotgun (WGS) entry which is preliminary data.</text>
</comment>
<dbReference type="EMBL" id="JAPDFW010000136">
    <property type="protein sequence ID" value="KAJ5066766.1"/>
    <property type="molecule type" value="Genomic_DNA"/>
</dbReference>
<dbReference type="GO" id="GO:0003677">
    <property type="term" value="F:DNA binding"/>
    <property type="evidence" value="ECO:0007669"/>
    <property type="project" value="UniProtKB-KW"/>
</dbReference>
<dbReference type="InterPro" id="IPR003173">
    <property type="entry name" value="PC4_C"/>
</dbReference>
<feature type="domain" description="Transcriptional coactivator p15 (PC4) C-terminal" evidence="7">
    <location>
        <begin position="11"/>
        <end position="62"/>
    </location>
</feature>
<keyword evidence="3" id="KW-0805">Transcription regulation</keyword>
<comment type="subcellular location">
    <subcellularLocation>
        <location evidence="1">Nucleus</location>
    </subcellularLocation>
</comment>
<dbReference type="InterPro" id="IPR009044">
    <property type="entry name" value="ssDNA-bd_transcriptional_reg"/>
</dbReference>
<organism evidence="8 9">
    <name type="scientific">Anaeramoeba ignava</name>
    <name type="common">Anaerobic marine amoeba</name>
    <dbReference type="NCBI Taxonomy" id="1746090"/>
    <lineage>
        <taxon>Eukaryota</taxon>
        <taxon>Metamonada</taxon>
        <taxon>Anaeramoebidae</taxon>
        <taxon>Anaeramoeba</taxon>
    </lineage>
</organism>
<sequence>MSSGINLEETFDLGGNKKIVVSKFRGKVQIEIREFYKSGNEWKRTRKGVNLNGDQFKKLMENKKLIDKEFEKLLEEQQTKKLKTDSNKN</sequence>
<dbReference type="InterPro" id="IPR045125">
    <property type="entry name" value="Sub1/Tcp4-like"/>
</dbReference>
<dbReference type="GO" id="GO:0005634">
    <property type="term" value="C:nucleus"/>
    <property type="evidence" value="ECO:0007669"/>
    <property type="project" value="UniProtKB-SubCell"/>
</dbReference>
<evidence type="ECO:0000256" key="2">
    <source>
        <dbReference type="ARBA" id="ARBA00009001"/>
    </source>
</evidence>
<comment type="similarity">
    <text evidence="2">Belongs to the transcriptional coactivator PC4 family.</text>
</comment>
<keyword evidence="4" id="KW-0238">DNA-binding</keyword>
<evidence type="ECO:0000313" key="9">
    <source>
        <dbReference type="Proteomes" id="UP001149090"/>
    </source>
</evidence>
<evidence type="ECO:0000256" key="3">
    <source>
        <dbReference type="ARBA" id="ARBA00023015"/>
    </source>
</evidence>
<evidence type="ECO:0000256" key="5">
    <source>
        <dbReference type="ARBA" id="ARBA00023163"/>
    </source>
</evidence>
<evidence type="ECO:0000256" key="6">
    <source>
        <dbReference type="ARBA" id="ARBA00023242"/>
    </source>
</evidence>
<keyword evidence="6" id="KW-0539">Nucleus</keyword>
<dbReference type="Proteomes" id="UP001149090">
    <property type="component" value="Unassembled WGS sequence"/>
</dbReference>
<reference evidence="8" key="1">
    <citation type="submission" date="2022-10" db="EMBL/GenBank/DDBJ databases">
        <title>Novel sulphate-reducing endosymbionts in the free-living metamonad Anaeramoeba.</title>
        <authorList>
            <person name="Jerlstrom-Hultqvist J."/>
            <person name="Cepicka I."/>
            <person name="Gallot-Lavallee L."/>
            <person name="Salas-Leiva D."/>
            <person name="Curtis B.A."/>
            <person name="Zahonova K."/>
            <person name="Pipaliya S."/>
            <person name="Dacks J."/>
            <person name="Roger A.J."/>
        </authorList>
    </citation>
    <scope>NUCLEOTIDE SEQUENCE</scope>
    <source>
        <strain evidence="8">BMAN</strain>
    </source>
</reference>
<evidence type="ECO:0000313" key="8">
    <source>
        <dbReference type="EMBL" id="KAJ5066766.1"/>
    </source>
</evidence>
<keyword evidence="9" id="KW-1185">Reference proteome</keyword>
<dbReference type="Pfam" id="PF02229">
    <property type="entry name" value="PC4"/>
    <property type="match status" value="1"/>
</dbReference>
<dbReference type="PANTHER" id="PTHR13215">
    <property type="entry name" value="RNA POLYMERASE II TRANSCRIPTIONAL COACTIVATOR"/>
    <property type="match status" value="1"/>
</dbReference>
<dbReference type="SUPFAM" id="SSF54447">
    <property type="entry name" value="ssDNA-binding transcriptional regulator domain"/>
    <property type="match status" value="1"/>
</dbReference>
<dbReference type="AlphaFoldDB" id="A0A9Q0L676"/>
<keyword evidence="5" id="KW-0804">Transcription</keyword>
<evidence type="ECO:0000259" key="7">
    <source>
        <dbReference type="Pfam" id="PF02229"/>
    </source>
</evidence>
<dbReference type="OrthoDB" id="2505440at2759"/>